<dbReference type="EMBL" id="JACTNZ010000005">
    <property type="protein sequence ID" value="KAG5547238.1"/>
    <property type="molecule type" value="Genomic_DNA"/>
</dbReference>
<dbReference type="InterPro" id="IPR001680">
    <property type="entry name" value="WD40_rpt"/>
</dbReference>
<proteinExistence type="predicted"/>
<reference evidence="5" key="1">
    <citation type="submission" date="2020-08" db="EMBL/GenBank/DDBJ databases">
        <title>Plant Genome Project.</title>
        <authorList>
            <person name="Zhang R.-G."/>
        </authorList>
    </citation>
    <scope>NUCLEOTIDE SEQUENCE</scope>
    <source>
        <strain evidence="5">WSP0</strain>
        <tissue evidence="5">Leaf</tissue>
    </source>
</reference>
<feature type="compositionally biased region" description="Polar residues" evidence="4">
    <location>
        <begin position="278"/>
        <end position="295"/>
    </location>
</feature>
<dbReference type="PANTHER" id="PTHR15052:SF2">
    <property type="entry name" value="GENERAL TRANSCRIPTION FACTOR 3C POLYPEPTIDE 2"/>
    <property type="match status" value="1"/>
</dbReference>
<evidence type="ECO:0000256" key="4">
    <source>
        <dbReference type="SAM" id="MobiDB-lite"/>
    </source>
</evidence>
<dbReference type="SMART" id="SM00320">
    <property type="entry name" value="WD40"/>
    <property type="match status" value="2"/>
</dbReference>
<keyword evidence="3" id="KW-0539">Nucleus</keyword>
<evidence type="ECO:0000256" key="2">
    <source>
        <dbReference type="ARBA" id="ARBA00023163"/>
    </source>
</evidence>
<keyword evidence="2" id="KW-0804">Transcription</keyword>
<keyword evidence="6" id="KW-1185">Reference proteome</keyword>
<dbReference type="InterPro" id="IPR036322">
    <property type="entry name" value="WD40_repeat_dom_sf"/>
</dbReference>
<dbReference type="PANTHER" id="PTHR15052">
    <property type="entry name" value="RNA POLYMERASE III TRANSCRIPTION INITIATION FACTOR COMPLEX SUBUNIT"/>
    <property type="match status" value="1"/>
</dbReference>
<dbReference type="InterPro" id="IPR015943">
    <property type="entry name" value="WD40/YVTN_repeat-like_dom_sf"/>
</dbReference>
<feature type="region of interest" description="Disordered" evidence="4">
    <location>
        <begin position="776"/>
        <end position="804"/>
    </location>
</feature>
<feature type="region of interest" description="Disordered" evidence="4">
    <location>
        <begin position="817"/>
        <end position="858"/>
    </location>
</feature>
<evidence type="ECO:0000256" key="3">
    <source>
        <dbReference type="ARBA" id="ARBA00023242"/>
    </source>
</evidence>
<feature type="compositionally biased region" description="Polar residues" evidence="4">
    <location>
        <begin position="787"/>
        <end position="797"/>
    </location>
</feature>
<evidence type="ECO:0000313" key="5">
    <source>
        <dbReference type="EMBL" id="KAG5547238.1"/>
    </source>
</evidence>
<evidence type="ECO:0000313" key="6">
    <source>
        <dbReference type="Proteomes" id="UP000823749"/>
    </source>
</evidence>
<dbReference type="GO" id="GO:0000127">
    <property type="term" value="C:transcription factor TFIIIC complex"/>
    <property type="evidence" value="ECO:0007669"/>
    <property type="project" value="TreeGrafter"/>
</dbReference>
<sequence>MGRSLLVHTSQVEDKKSIQCRTRVLNMEGVDGLDLNATIAQMFSKRQGKKNVKSEAKKKTGERRKKKTQSVVVDQESMLGYEEGQKDDAPPGITVSAFDYSAENYLNVVDKICKLCGQAKSDDLDENEIERLSSFVTFVREWRHFTYPPRAIRFSRQSVSSPQGKDVTGGIDLPQFSAATVPKNGLQNGNMLCQEPSNDFVMNVGGLVWALDWCPRVHQWCESSDCHVNCEFIAVAAHPPESSYHKVGAPLIGRGVIQIWCLLNIGVKEEEVPRTKNKATQNQSSSTGKVTSPNESRTRGRPRKNRVNESADNLDENSEYVQPKKPRGRPKNKPVTESLDNLSGNNELYVQALAVQFPENASNLLPIDTIRENTSECVAKKVSGTTLKACRRGSVADNLVLETSVKRRRLKAMAREGNFVDPDQMPLLTENENVESSLQDPLESSAASCVIPKDVALPRVVLCLAHNGKVAWDVKWRPSFVNDTESNHRMGYLAVLLGNGALEVWEVPLPQTIKAIYSACQTEGTDPRFVKLEPVFRCSKLKSGDRQSIPLTVEWSASAPHDFILAGCHDGVVALWKFSANGRSEDTRPLLCFSADTVPIRGLAWAPVESDSESANVIVTAGHKGIKFWDIRCVIVSFDDGTLRILSLVKAAYDVPVTGKPFVGTQQQGFHSYYCSSFAIWSVQVSRLTGSENVHELIFDKESWTLGIGSEQLTAREVEKDPRRNRAPHFLCGSLTEEESTLTINTPLPDTPFPMKKSLNEWSNAPRTIRGYLAKSNQARRAKEQMSKGQPSDSQTLALCYGDDPGTEIGSEDELVLQKSKQTPKSKASSKKKGGSIQALVCRDEEPEDFETGEGQKGEIREEIEVFPPKMVAMHRVRWNMNKGSERWLCSGGAAGIVRCQAINNPILVGPSDWEDHSLGKEGAERYRVHNLPNCSSCSGLYELGIAVPHSSSSRETSKLDPDCIIPVYLGQAENVRTRLQRYGREGAHLENGKPTSELNSSTQQGLGLFSDIFARSYSVVYRWAPADQIVGQSSEGGKGNKKLCVTTWAWNHANHESNKMKNKSNAEKTEAQLLDTFDYAWNKGSNGVRRPNDILQKLDRRTSPSTRFPAIVRKLLTFQEKKKGIKIEACKPLILEKGSNTYCNEEHYDLLSRILKIGRSRPKLVPVKYGIDEDHATICGVALGHGSICRRIPVEGRKRCTEHKGMKVNALTSKLIIDEKSPIDDESTVDFGVDATSFCYDKVKPQPVTDSFPVGNNSFLICGITSNDGTLCRKPPVQGRKRCEEHKGRKITRPHKPHTTCSPVFSESAAMNETGTICGVDLKNGTVCRRQPVVGRKRCEEHQGMRVTGSKSMLPAAGDIPLGF</sequence>
<feature type="compositionally biased region" description="Basic residues" evidence="4">
    <location>
        <begin position="822"/>
        <end position="834"/>
    </location>
</feature>
<dbReference type="Pfam" id="PF19239">
    <property type="entry name" value="GIY_YIG_domain"/>
    <property type="match status" value="2"/>
</dbReference>
<accession>A0AAV6K457</accession>
<evidence type="ECO:0000256" key="1">
    <source>
        <dbReference type="ARBA" id="ARBA00004123"/>
    </source>
</evidence>
<organism evidence="5 6">
    <name type="scientific">Rhododendron griersonianum</name>
    <dbReference type="NCBI Taxonomy" id="479676"/>
    <lineage>
        <taxon>Eukaryota</taxon>
        <taxon>Viridiplantae</taxon>
        <taxon>Streptophyta</taxon>
        <taxon>Embryophyta</taxon>
        <taxon>Tracheophyta</taxon>
        <taxon>Spermatophyta</taxon>
        <taxon>Magnoliopsida</taxon>
        <taxon>eudicotyledons</taxon>
        <taxon>Gunneridae</taxon>
        <taxon>Pentapetalae</taxon>
        <taxon>asterids</taxon>
        <taxon>Ericales</taxon>
        <taxon>Ericaceae</taxon>
        <taxon>Ericoideae</taxon>
        <taxon>Rhodoreae</taxon>
        <taxon>Rhododendron</taxon>
    </lineage>
</organism>
<dbReference type="SUPFAM" id="SSF50978">
    <property type="entry name" value="WD40 repeat-like"/>
    <property type="match status" value="1"/>
</dbReference>
<dbReference type="Proteomes" id="UP000823749">
    <property type="component" value="Chromosome 5"/>
</dbReference>
<comment type="subcellular location">
    <subcellularLocation>
        <location evidence="1">Nucleus</location>
    </subcellularLocation>
</comment>
<dbReference type="InterPro" id="IPR052416">
    <property type="entry name" value="GTF3C_component"/>
</dbReference>
<dbReference type="Gene3D" id="2.130.10.10">
    <property type="entry name" value="YVTN repeat-like/Quinoprotein amine dehydrogenase"/>
    <property type="match status" value="1"/>
</dbReference>
<feature type="region of interest" description="Disordered" evidence="4">
    <location>
        <begin position="272"/>
        <end position="340"/>
    </location>
</feature>
<comment type="caution">
    <text evidence="5">The sequence shown here is derived from an EMBL/GenBank/DDBJ whole genome shotgun (WGS) entry which is preliminary data.</text>
</comment>
<protein>
    <submittedName>
        <fullName evidence="5">Uncharacterized protein</fullName>
    </submittedName>
</protein>
<dbReference type="GO" id="GO:0005634">
    <property type="term" value="C:nucleus"/>
    <property type="evidence" value="ECO:0007669"/>
    <property type="project" value="UniProtKB-SubCell"/>
</dbReference>
<gene>
    <name evidence="5" type="ORF">RHGRI_013044</name>
</gene>
<feature type="region of interest" description="Disordered" evidence="4">
    <location>
        <begin position="47"/>
        <end position="69"/>
    </location>
</feature>
<name>A0AAV6K457_9ERIC</name>
<dbReference type="GO" id="GO:0006383">
    <property type="term" value="P:transcription by RNA polymerase III"/>
    <property type="evidence" value="ECO:0007669"/>
    <property type="project" value="TreeGrafter"/>
</dbReference>